<dbReference type="STRING" id="360910.BAV2354"/>
<evidence type="ECO:0000313" key="3">
    <source>
        <dbReference type="Proteomes" id="UP000001977"/>
    </source>
</evidence>
<feature type="chain" id="PRO_5004211975" evidence="1">
    <location>
        <begin position="37"/>
        <end position="203"/>
    </location>
</feature>
<dbReference type="AlphaFoldDB" id="Q2KY76"/>
<dbReference type="eggNOG" id="ENOG50333P7">
    <property type="taxonomic scope" value="Bacteria"/>
</dbReference>
<proteinExistence type="predicted"/>
<dbReference type="RefSeq" id="WP_012418015.1">
    <property type="nucleotide sequence ID" value="NC_010645.1"/>
</dbReference>
<dbReference type="GeneID" id="92934471"/>
<feature type="signal peptide" evidence="1">
    <location>
        <begin position="1"/>
        <end position="36"/>
    </location>
</feature>
<gene>
    <name evidence="2" type="ordered locus">BAV2354</name>
</gene>
<protein>
    <submittedName>
        <fullName evidence="2">Exported protein</fullName>
    </submittedName>
</protein>
<dbReference type="KEGG" id="bav:BAV2354"/>
<reference evidence="2 3" key="1">
    <citation type="journal article" date="2006" name="J. Bacteriol.">
        <title>Comparison of the genome sequence of the poultry pathogen Bordetella avium with those of B. bronchiseptica, B. pertussis, and B. parapertussis reveals extensive diversity in surface structures associated with host interaction.</title>
        <authorList>
            <person name="Sebaihia M."/>
            <person name="Preston A."/>
            <person name="Maskell D.J."/>
            <person name="Kuzmiak H."/>
            <person name="Connell T.D."/>
            <person name="King N.D."/>
            <person name="Orndorff P.E."/>
            <person name="Miyamoto D.M."/>
            <person name="Thomson N.R."/>
            <person name="Harris D."/>
            <person name="Goble A."/>
            <person name="Lord A."/>
            <person name="Murphy L."/>
            <person name="Quail M.A."/>
            <person name="Rutter S."/>
            <person name="Squares R."/>
            <person name="Squares S."/>
            <person name="Woodward J."/>
            <person name="Parkhill J."/>
            <person name="Temple L.M."/>
        </authorList>
    </citation>
    <scope>NUCLEOTIDE SEQUENCE [LARGE SCALE GENOMIC DNA]</scope>
    <source>
        <strain evidence="2 3">197N</strain>
    </source>
</reference>
<sequence length="203" mass="21597">MKVRKLFGLPTHVRAVALLGAALAMSAPLLTAPAQARVIDAAVLNIIGDITALDAANRIVTIKERNGETLSLKAGPEIRNFDRIKIGDTLRLRYYESLAITTRPKGSGVPEVRTETAQAQSEPGQMPGGGAAVQTVITAEIWHINRATNTVILQGPSGKRETIVVRDPLAIKKLGELKEGDLVDFTFTRTMAGAVIAPASSKP</sequence>
<dbReference type="EMBL" id="AM167904">
    <property type="protein sequence ID" value="CAJ49964.1"/>
    <property type="molecule type" value="Genomic_DNA"/>
</dbReference>
<keyword evidence="3" id="KW-1185">Reference proteome</keyword>
<name>Q2KY76_BORA1</name>
<dbReference type="HOGENOM" id="CLU_111114_1_0_4"/>
<dbReference type="OrthoDB" id="8684916at2"/>
<evidence type="ECO:0000313" key="2">
    <source>
        <dbReference type="EMBL" id="CAJ49964.1"/>
    </source>
</evidence>
<keyword evidence="1" id="KW-0732">Signal</keyword>
<evidence type="ECO:0000256" key="1">
    <source>
        <dbReference type="SAM" id="SignalP"/>
    </source>
</evidence>
<dbReference type="Proteomes" id="UP000001977">
    <property type="component" value="Chromosome"/>
</dbReference>
<organism evidence="2 3">
    <name type="scientific">Bordetella avium (strain 197N)</name>
    <dbReference type="NCBI Taxonomy" id="360910"/>
    <lineage>
        <taxon>Bacteria</taxon>
        <taxon>Pseudomonadati</taxon>
        <taxon>Pseudomonadota</taxon>
        <taxon>Betaproteobacteria</taxon>
        <taxon>Burkholderiales</taxon>
        <taxon>Alcaligenaceae</taxon>
        <taxon>Bordetella</taxon>
    </lineage>
</organism>
<accession>Q2KY76</accession>